<dbReference type="OrthoDB" id="3200163at2759"/>
<dbReference type="SUPFAM" id="SSF53474">
    <property type="entry name" value="alpha/beta-Hydrolases"/>
    <property type="match status" value="1"/>
</dbReference>
<dbReference type="RefSeq" id="XP_018112562.1">
    <property type="nucleotide sequence ID" value="XM_018257073.2"/>
</dbReference>
<evidence type="ECO:0000313" key="7">
    <source>
        <dbReference type="RefSeq" id="XP_018112562.1"/>
    </source>
</evidence>
<dbReference type="KEGG" id="xla:108713509"/>
<dbReference type="GO" id="GO:0016787">
    <property type="term" value="F:hydrolase activity"/>
    <property type="evidence" value="ECO:0007669"/>
    <property type="project" value="UniProtKB-KW"/>
</dbReference>
<dbReference type="OMA" id="QPREPWN"/>
<dbReference type="InterPro" id="IPR050309">
    <property type="entry name" value="Type-B_Carboxylest/Lipase"/>
</dbReference>
<evidence type="ECO:0000256" key="3">
    <source>
        <dbReference type="ARBA" id="ARBA00023157"/>
    </source>
</evidence>
<keyword evidence="6" id="KW-1185">Reference proteome</keyword>
<keyword evidence="4" id="KW-0732">Signal</keyword>
<dbReference type="CDD" id="cd00312">
    <property type="entry name" value="Esterase_lipase"/>
    <property type="match status" value="1"/>
</dbReference>
<feature type="chain" id="PRO_5035351917" description="Carboxylic ester hydrolase" evidence="4">
    <location>
        <begin position="20"/>
        <end position="559"/>
    </location>
</feature>
<sequence length="559" mass="62181">MEFLIQVLLLCCVTLEIYGTGQEDARPLLTTKYGQLLGKTVNVRGADRHVHAFMGVPFAKAPVGHLRFSDPQPPEPWSSIREASAIPPMCLQHQEGMEHLIKLFKIEFALPSISEDCLYLNVFTPADRKENSKLPAMVFIHGGGLVMGLASMFDGSALSGYENIVVVSIQYRLGILGFFSTGDKEAPGNFGFLDQVAALKWIQENIKDFGGDPESVTIFGQSAGGLSVSTHVLSPLSKGLFHRAIAESGVALLPGLVASKTEEVLYVRDLVAYISGCNILGLVDCLKKKSEEEIMEISAAMQFTALPACVDGVFLPKPVEEILVNKESNRVPFLIGFNNHEFGWMLPMALNISGFRQGMGRTDVQSVISAVPLLHSGSSLIPLLMKEYFGDTNDQIEIRNNFLELNGDSLFGIPALRTAQYHRDTGLPVYFYEFQHRPSIYGDSRDDFVKADHGDELYFVLGGPFLNGDAFFQSDGTDEEKILSKTMMKYWANFARNGDPNGPGLAQWPKYDEEEDYLEINLKQKSSRRLKDGRLKFWTITLPETIKMIKEKKQMHTEL</sequence>
<dbReference type="InterPro" id="IPR019819">
    <property type="entry name" value="Carboxylesterase_B_CS"/>
</dbReference>
<dbReference type="PROSITE" id="PS00941">
    <property type="entry name" value="CARBOXYLESTERASE_B_2"/>
    <property type="match status" value="1"/>
</dbReference>
<evidence type="ECO:0000259" key="5">
    <source>
        <dbReference type="Pfam" id="PF00135"/>
    </source>
</evidence>
<dbReference type="AlphaFoldDB" id="A0A1L8GL70"/>
<feature type="signal peptide" evidence="4">
    <location>
        <begin position="1"/>
        <end position="19"/>
    </location>
</feature>
<dbReference type="InterPro" id="IPR029058">
    <property type="entry name" value="AB_hydrolase_fold"/>
</dbReference>
<dbReference type="PANTHER" id="PTHR11559">
    <property type="entry name" value="CARBOXYLESTERASE"/>
    <property type="match status" value="1"/>
</dbReference>
<dbReference type="Gene3D" id="3.40.50.1820">
    <property type="entry name" value="alpha/beta hydrolase"/>
    <property type="match status" value="1"/>
</dbReference>
<dbReference type="PROSITE" id="PS00122">
    <property type="entry name" value="CARBOXYLESTERASE_B_1"/>
    <property type="match status" value="1"/>
</dbReference>
<accession>A0A1L8GL70</accession>
<keyword evidence="2 4" id="KW-0378">Hydrolase</keyword>
<dbReference type="Pfam" id="PF00135">
    <property type="entry name" value="COesterase"/>
    <property type="match status" value="1"/>
</dbReference>
<dbReference type="FunFam" id="3.40.50.1820:FF:000011">
    <property type="entry name" value="Carboxylic ester hydrolase"/>
    <property type="match status" value="1"/>
</dbReference>
<organism evidence="6 7">
    <name type="scientific">Xenopus laevis</name>
    <name type="common">African clawed frog</name>
    <dbReference type="NCBI Taxonomy" id="8355"/>
    <lineage>
        <taxon>Eukaryota</taxon>
        <taxon>Metazoa</taxon>
        <taxon>Chordata</taxon>
        <taxon>Craniata</taxon>
        <taxon>Vertebrata</taxon>
        <taxon>Euteleostomi</taxon>
        <taxon>Amphibia</taxon>
        <taxon>Batrachia</taxon>
        <taxon>Anura</taxon>
        <taxon>Pipoidea</taxon>
        <taxon>Pipidae</taxon>
        <taxon>Xenopodinae</taxon>
        <taxon>Xenopus</taxon>
        <taxon>Xenopus</taxon>
    </lineage>
</organism>
<dbReference type="PaxDb" id="8355-A0A1L8GL70"/>
<dbReference type="InterPro" id="IPR002018">
    <property type="entry name" value="CarbesteraseB"/>
</dbReference>
<protein>
    <recommendedName>
        <fullName evidence="4">Carboxylic ester hydrolase</fullName>
        <ecNumber evidence="4">3.1.1.-</ecNumber>
    </recommendedName>
</protein>
<dbReference type="Bgee" id="108713509">
    <property type="expression patterns" value="Expressed in stomach and 2 other cell types or tissues"/>
</dbReference>
<proteinExistence type="inferred from homology"/>
<feature type="domain" description="Carboxylesterase type B" evidence="5">
    <location>
        <begin position="27"/>
        <end position="538"/>
    </location>
</feature>
<dbReference type="Proteomes" id="UP000186698">
    <property type="component" value="Chromosome 4L"/>
</dbReference>
<evidence type="ECO:0000256" key="4">
    <source>
        <dbReference type="RuleBase" id="RU361235"/>
    </source>
</evidence>
<dbReference type="CTD" id="108713509"/>
<gene>
    <name evidence="7" type="primary">LOC108713509</name>
</gene>
<comment type="similarity">
    <text evidence="1 4">Belongs to the type-B carboxylesterase/lipase family.</text>
</comment>
<dbReference type="EC" id="3.1.1.-" evidence="4"/>
<dbReference type="InterPro" id="IPR019826">
    <property type="entry name" value="Carboxylesterase_B_AS"/>
</dbReference>
<evidence type="ECO:0000313" key="6">
    <source>
        <dbReference type="Proteomes" id="UP000186698"/>
    </source>
</evidence>
<keyword evidence="3" id="KW-1015">Disulfide bond</keyword>
<reference evidence="7" key="1">
    <citation type="submission" date="2025-08" db="UniProtKB">
        <authorList>
            <consortium name="RefSeq"/>
        </authorList>
    </citation>
    <scope>IDENTIFICATION</scope>
    <source>
        <strain evidence="7">J_2021</strain>
        <tissue evidence="7">Erythrocytes</tissue>
    </source>
</reference>
<evidence type="ECO:0000256" key="1">
    <source>
        <dbReference type="ARBA" id="ARBA00005964"/>
    </source>
</evidence>
<dbReference type="STRING" id="8355.A0A1L8GL70"/>
<dbReference type="GeneID" id="108713509"/>
<name>A0A1L8GL70_XENLA</name>
<evidence type="ECO:0000256" key="2">
    <source>
        <dbReference type="ARBA" id="ARBA00022801"/>
    </source>
</evidence>